<dbReference type="Proteomes" id="UP000886817">
    <property type="component" value="Unassembled WGS sequence"/>
</dbReference>
<dbReference type="InterPro" id="IPR012674">
    <property type="entry name" value="Calycin"/>
</dbReference>
<evidence type="ECO:0000313" key="2">
    <source>
        <dbReference type="Proteomes" id="UP000886817"/>
    </source>
</evidence>
<dbReference type="AlphaFoldDB" id="A0A9D2B307"/>
<evidence type="ECO:0000313" key="1">
    <source>
        <dbReference type="EMBL" id="HIX59677.1"/>
    </source>
</evidence>
<reference evidence="1" key="2">
    <citation type="submission" date="2021-04" db="EMBL/GenBank/DDBJ databases">
        <authorList>
            <person name="Gilroy R."/>
        </authorList>
    </citation>
    <scope>NUCLEOTIDE SEQUENCE</scope>
    <source>
        <strain evidence="1">ChiSjej1B19-8411</strain>
    </source>
</reference>
<name>A0A9D2B307_9FIRM</name>
<reference evidence="1" key="1">
    <citation type="journal article" date="2021" name="PeerJ">
        <title>Extensive microbial diversity within the chicken gut microbiome revealed by metagenomics and culture.</title>
        <authorList>
            <person name="Gilroy R."/>
            <person name="Ravi A."/>
            <person name="Getino M."/>
            <person name="Pursley I."/>
            <person name="Horton D.L."/>
            <person name="Alikhan N.F."/>
            <person name="Baker D."/>
            <person name="Gharbi K."/>
            <person name="Hall N."/>
            <person name="Watson M."/>
            <person name="Adriaenssens E.M."/>
            <person name="Foster-Nyarko E."/>
            <person name="Jarju S."/>
            <person name="Secka A."/>
            <person name="Antonio M."/>
            <person name="Oren A."/>
            <person name="Chaudhuri R.R."/>
            <person name="La Ragione R."/>
            <person name="Hildebrand F."/>
            <person name="Pallen M.J."/>
        </authorList>
    </citation>
    <scope>NUCLEOTIDE SEQUENCE</scope>
    <source>
        <strain evidence="1">ChiSjej1B19-8411</strain>
    </source>
</reference>
<sequence>MTKDVLIHVRGLQTIEGENLQETPIEIVTVGEYYFRNGSHYLRYEEMMEGFPDTTVNYIKINPRGMEVRKKGAANVHMVFQEQKKNITYYQTPYGSLQMGIAATKMDVEEKEDDLKVKVDYVLEMNEEYVADCYISIDVQSKGSRDFVL</sequence>
<gene>
    <name evidence="1" type="ORF">IAA45_08185</name>
</gene>
<accession>A0A9D2B307</accession>
<protein>
    <submittedName>
        <fullName evidence="1">DUF1934 domain-containing protein</fullName>
    </submittedName>
</protein>
<comment type="caution">
    <text evidence="1">The sequence shown here is derived from an EMBL/GenBank/DDBJ whole genome shotgun (WGS) entry which is preliminary data.</text>
</comment>
<organism evidence="1 2">
    <name type="scientific">Candidatus Blautia gallistercoris</name>
    <dbReference type="NCBI Taxonomy" id="2838490"/>
    <lineage>
        <taxon>Bacteria</taxon>
        <taxon>Bacillati</taxon>
        <taxon>Bacillota</taxon>
        <taxon>Clostridia</taxon>
        <taxon>Lachnospirales</taxon>
        <taxon>Lachnospiraceae</taxon>
        <taxon>Blautia</taxon>
    </lineage>
</organism>
<dbReference type="Gene3D" id="2.40.128.20">
    <property type="match status" value="1"/>
</dbReference>
<dbReference type="InterPro" id="IPR015231">
    <property type="entry name" value="DUF1934"/>
</dbReference>
<dbReference type="SUPFAM" id="SSF50814">
    <property type="entry name" value="Lipocalins"/>
    <property type="match status" value="1"/>
</dbReference>
<dbReference type="EMBL" id="DXEX01000177">
    <property type="protein sequence ID" value="HIX59677.1"/>
    <property type="molecule type" value="Genomic_DNA"/>
</dbReference>
<dbReference type="Pfam" id="PF09148">
    <property type="entry name" value="DUF1934"/>
    <property type="match status" value="1"/>
</dbReference>
<proteinExistence type="predicted"/>